<gene>
    <name evidence="2" type="ORF">TR51_30640</name>
</gene>
<feature type="transmembrane region" description="Helical" evidence="1">
    <location>
        <begin position="21"/>
        <end position="40"/>
    </location>
</feature>
<dbReference type="PATRIC" id="fig|2064.6.peg.6504"/>
<keyword evidence="1" id="KW-1133">Transmembrane helix</keyword>
<proteinExistence type="predicted"/>
<feature type="transmembrane region" description="Helical" evidence="1">
    <location>
        <begin position="52"/>
        <end position="72"/>
    </location>
</feature>
<sequence>MADTTATAATAHPAPSVHIRALITWLAVYPAITVVQLLLGPSLGGLPVPLRVLAITVLVVPTVVYLLVPGLLKARVALLRRRRG</sequence>
<protein>
    <submittedName>
        <fullName evidence="2">Uncharacterized protein</fullName>
    </submittedName>
</protein>
<dbReference type="RefSeq" id="WP_043915482.1">
    <property type="nucleotide sequence ID" value="NZ_JBFBDQ010000017.1"/>
</dbReference>
<keyword evidence="3" id="KW-1185">Reference proteome</keyword>
<name>A0A0D0PKV3_KITGR</name>
<organism evidence="2 3">
    <name type="scientific">Kitasatospora griseola</name>
    <name type="common">Streptomyces griseolosporeus</name>
    <dbReference type="NCBI Taxonomy" id="2064"/>
    <lineage>
        <taxon>Bacteria</taxon>
        <taxon>Bacillati</taxon>
        <taxon>Actinomycetota</taxon>
        <taxon>Actinomycetes</taxon>
        <taxon>Kitasatosporales</taxon>
        <taxon>Streptomycetaceae</taxon>
        <taxon>Kitasatospora</taxon>
    </lineage>
</organism>
<dbReference type="EMBL" id="JXZB01000004">
    <property type="protein sequence ID" value="KIQ63134.1"/>
    <property type="molecule type" value="Genomic_DNA"/>
</dbReference>
<keyword evidence="1" id="KW-0472">Membrane</keyword>
<reference evidence="2 3" key="1">
    <citation type="submission" date="2015-02" db="EMBL/GenBank/DDBJ databases">
        <title>Draft genome sequence of Kitasatospora griseola MF730-N6, a bafilomycin, terpentecin and satosporin producer.</title>
        <authorList>
            <person name="Arens J.C."/>
            <person name="Haltli B."/>
            <person name="Kerr R.G."/>
        </authorList>
    </citation>
    <scope>NUCLEOTIDE SEQUENCE [LARGE SCALE GENOMIC DNA]</scope>
    <source>
        <strain evidence="2 3">MF730-N6</strain>
    </source>
</reference>
<comment type="caution">
    <text evidence="2">The sequence shown here is derived from an EMBL/GenBank/DDBJ whole genome shotgun (WGS) entry which is preliminary data.</text>
</comment>
<evidence type="ECO:0000313" key="2">
    <source>
        <dbReference type="EMBL" id="KIQ63134.1"/>
    </source>
</evidence>
<evidence type="ECO:0000313" key="3">
    <source>
        <dbReference type="Proteomes" id="UP000032066"/>
    </source>
</evidence>
<keyword evidence="1" id="KW-0812">Transmembrane</keyword>
<accession>A0A0D0PKV3</accession>
<evidence type="ECO:0000256" key="1">
    <source>
        <dbReference type="SAM" id="Phobius"/>
    </source>
</evidence>
<dbReference type="Proteomes" id="UP000032066">
    <property type="component" value="Unassembled WGS sequence"/>
</dbReference>
<dbReference type="AlphaFoldDB" id="A0A0D0PKV3"/>